<evidence type="ECO:0000313" key="4">
    <source>
        <dbReference type="Proteomes" id="UP000650081"/>
    </source>
</evidence>
<name>A0A923PHF2_9BACT</name>
<dbReference type="EC" id="5.1.3.14" evidence="3"/>
<keyword evidence="4" id="KW-1185">Reference proteome</keyword>
<dbReference type="CDD" id="cd03786">
    <property type="entry name" value="GTB_UDP-GlcNAc_2-Epimerase"/>
    <property type="match status" value="1"/>
</dbReference>
<dbReference type="NCBIfam" id="TIGR00236">
    <property type="entry name" value="wecB"/>
    <property type="match status" value="1"/>
</dbReference>
<dbReference type="InterPro" id="IPR029767">
    <property type="entry name" value="WecB-like"/>
</dbReference>
<dbReference type="PANTHER" id="PTHR43174:SF1">
    <property type="entry name" value="UDP-N-ACETYLGLUCOSAMINE 2-EPIMERASE"/>
    <property type="match status" value="1"/>
</dbReference>
<gene>
    <name evidence="3" type="primary">wecB</name>
    <name evidence="3" type="ORF">H9S92_08140</name>
</gene>
<dbReference type="InterPro" id="IPR003331">
    <property type="entry name" value="UDP_GlcNAc_Epimerase_2_dom"/>
</dbReference>
<organism evidence="3 4">
    <name type="scientific">Neolewinella lacunae</name>
    <dbReference type="NCBI Taxonomy" id="1517758"/>
    <lineage>
        <taxon>Bacteria</taxon>
        <taxon>Pseudomonadati</taxon>
        <taxon>Bacteroidota</taxon>
        <taxon>Saprospiria</taxon>
        <taxon>Saprospirales</taxon>
        <taxon>Lewinellaceae</taxon>
        <taxon>Neolewinella</taxon>
    </lineage>
</organism>
<keyword evidence="1 3" id="KW-0413">Isomerase</keyword>
<dbReference type="GO" id="GO:0008761">
    <property type="term" value="F:UDP-N-acetylglucosamine 2-epimerase activity"/>
    <property type="evidence" value="ECO:0007669"/>
    <property type="project" value="UniProtKB-EC"/>
</dbReference>
<reference evidence="3" key="1">
    <citation type="submission" date="2020-08" db="EMBL/GenBank/DDBJ databases">
        <title>Lewinella bacteria from marine environments.</title>
        <authorList>
            <person name="Zhong Y."/>
        </authorList>
    </citation>
    <scope>NUCLEOTIDE SEQUENCE</scope>
    <source>
        <strain evidence="3">KCTC 42187</strain>
    </source>
</reference>
<dbReference type="Gene3D" id="3.40.50.2000">
    <property type="entry name" value="Glycogen Phosphorylase B"/>
    <property type="match status" value="2"/>
</dbReference>
<feature type="domain" description="UDP-N-acetylglucosamine 2-epimerase" evidence="2">
    <location>
        <begin position="25"/>
        <end position="360"/>
    </location>
</feature>
<evidence type="ECO:0000313" key="3">
    <source>
        <dbReference type="EMBL" id="MBC6994127.1"/>
    </source>
</evidence>
<dbReference type="EMBL" id="JACSIT010000091">
    <property type="protein sequence ID" value="MBC6994127.1"/>
    <property type="molecule type" value="Genomic_DNA"/>
</dbReference>
<accession>A0A923PHF2</accession>
<sequence length="366" mass="40269">MKILSVVGARPNFMKVAPLHRAFVASGQIDSRIVHTGQHYDAKMSDIFFNQLGLPEPHFHLGVGGGSHTYQKANVMLKFEEVLLAEQPDLVLVVGDVNATTATTLVAVKMGIPVAHVEAGLRSGDRTMPEEVNRVVTDAICQYHFVTEHSGLVNLARENTLSRGIHLVGNVMIDSLIHFREKAAQEKVLEGLGLAAKSYLLTTMHRPHNVDGAEGLGAILDILRRSARRLPVVFPMHPRTRNNFAHFGLLDEVLAIENLHLLEPQGYLQFLQLMDNARLIVTDSGGIQEETTYLQVPCLTFRDTTERPITVELGTNLLLADLHPDTVLAEIDNILAGRAKTGIIPPLWDGRAAERIRDILLAELGA</sequence>
<dbReference type="Pfam" id="PF02350">
    <property type="entry name" value="Epimerase_2"/>
    <property type="match status" value="1"/>
</dbReference>
<dbReference type="PANTHER" id="PTHR43174">
    <property type="entry name" value="UDP-N-ACETYLGLUCOSAMINE 2-EPIMERASE"/>
    <property type="match status" value="1"/>
</dbReference>
<comment type="similarity">
    <text evidence="1">Belongs to the UDP-N-acetylglucosamine 2-epimerase family.</text>
</comment>
<comment type="caution">
    <text evidence="3">The sequence shown here is derived from an EMBL/GenBank/DDBJ whole genome shotgun (WGS) entry which is preliminary data.</text>
</comment>
<dbReference type="SUPFAM" id="SSF53756">
    <property type="entry name" value="UDP-Glycosyltransferase/glycogen phosphorylase"/>
    <property type="match status" value="1"/>
</dbReference>
<proteinExistence type="inferred from homology"/>
<evidence type="ECO:0000259" key="2">
    <source>
        <dbReference type="Pfam" id="PF02350"/>
    </source>
</evidence>
<evidence type="ECO:0000256" key="1">
    <source>
        <dbReference type="RuleBase" id="RU003513"/>
    </source>
</evidence>
<dbReference type="Proteomes" id="UP000650081">
    <property type="component" value="Unassembled WGS sequence"/>
</dbReference>
<protein>
    <submittedName>
        <fullName evidence="3">UDP-N-acetylglucosamine 2-epimerase (Non-hydrolyzing)</fullName>
        <ecNumber evidence="3">5.1.3.14</ecNumber>
    </submittedName>
</protein>
<dbReference type="AlphaFoldDB" id="A0A923PHF2"/>